<evidence type="ECO:0008006" key="5">
    <source>
        <dbReference type="Google" id="ProtNLM"/>
    </source>
</evidence>
<keyword evidence="2" id="KW-1133">Transmembrane helix</keyword>
<feature type="transmembrane region" description="Helical" evidence="2">
    <location>
        <begin position="124"/>
        <end position="143"/>
    </location>
</feature>
<feature type="transmembrane region" description="Helical" evidence="2">
    <location>
        <begin position="181"/>
        <end position="206"/>
    </location>
</feature>
<evidence type="ECO:0000313" key="3">
    <source>
        <dbReference type="EMBL" id="MFC4907749.1"/>
    </source>
</evidence>
<keyword evidence="2" id="KW-0812">Transmembrane</keyword>
<evidence type="ECO:0000256" key="1">
    <source>
        <dbReference type="SAM" id="MobiDB-lite"/>
    </source>
</evidence>
<protein>
    <recommendedName>
        <fullName evidence="5">Ferric reductase</fullName>
    </recommendedName>
</protein>
<dbReference type="RefSeq" id="WP_378253807.1">
    <property type="nucleotide sequence ID" value="NZ_JBHSIT010000003.1"/>
</dbReference>
<proteinExistence type="predicted"/>
<feature type="transmembrane region" description="Helical" evidence="2">
    <location>
        <begin position="155"/>
        <end position="175"/>
    </location>
</feature>
<accession>A0ABV9TUU6</accession>
<reference evidence="4" key="1">
    <citation type="journal article" date="2019" name="Int. J. Syst. Evol. Microbiol.">
        <title>The Global Catalogue of Microorganisms (GCM) 10K type strain sequencing project: providing services to taxonomists for standard genome sequencing and annotation.</title>
        <authorList>
            <consortium name="The Broad Institute Genomics Platform"/>
            <consortium name="The Broad Institute Genome Sequencing Center for Infectious Disease"/>
            <person name="Wu L."/>
            <person name="Ma J."/>
        </authorList>
    </citation>
    <scope>NUCLEOTIDE SEQUENCE [LARGE SCALE GENOMIC DNA]</scope>
    <source>
        <strain evidence="4">KLKA75</strain>
    </source>
</reference>
<sequence length="248" mass="25955">MQSYDSGDPQRGAPWGWRLALAGGLAVLAGAATPQGAVVTGGLQRFLNFYAGVFSLLALTAAVVSGLLATERLILRIRHRVLAQGLHRAASLLAVTFLVAHIVVKVLAGLATPAQIVVPGAGPVALGAVASDLMAVIVVTGLLRARFATGLPSWAWRSLHAVAYLSWPVAIWHGLTAGRPAASWVTLGYVLCGGAVALALATRMIVVVRPREVRRADDPPPVRPSAVSGRAERPSRVRDAVAGRERVR</sequence>
<evidence type="ECO:0000256" key="2">
    <source>
        <dbReference type="SAM" id="Phobius"/>
    </source>
</evidence>
<keyword evidence="2" id="KW-0472">Membrane</keyword>
<keyword evidence="4" id="KW-1185">Reference proteome</keyword>
<feature type="region of interest" description="Disordered" evidence="1">
    <location>
        <begin position="215"/>
        <end position="248"/>
    </location>
</feature>
<evidence type="ECO:0000313" key="4">
    <source>
        <dbReference type="Proteomes" id="UP001595872"/>
    </source>
</evidence>
<feature type="transmembrane region" description="Helical" evidence="2">
    <location>
        <begin position="90"/>
        <end position="112"/>
    </location>
</feature>
<name>A0ABV9TUU6_9ACTN</name>
<organism evidence="3 4">
    <name type="scientific">Actinomadura gamaensis</name>
    <dbReference type="NCBI Taxonomy" id="1763541"/>
    <lineage>
        <taxon>Bacteria</taxon>
        <taxon>Bacillati</taxon>
        <taxon>Actinomycetota</taxon>
        <taxon>Actinomycetes</taxon>
        <taxon>Streptosporangiales</taxon>
        <taxon>Thermomonosporaceae</taxon>
        <taxon>Actinomadura</taxon>
    </lineage>
</organism>
<feature type="transmembrane region" description="Helical" evidence="2">
    <location>
        <begin position="47"/>
        <end position="69"/>
    </location>
</feature>
<dbReference type="EMBL" id="JBHSIT010000003">
    <property type="protein sequence ID" value="MFC4907749.1"/>
    <property type="molecule type" value="Genomic_DNA"/>
</dbReference>
<dbReference type="Proteomes" id="UP001595872">
    <property type="component" value="Unassembled WGS sequence"/>
</dbReference>
<feature type="compositionally biased region" description="Basic and acidic residues" evidence="1">
    <location>
        <begin position="230"/>
        <end position="248"/>
    </location>
</feature>
<comment type="caution">
    <text evidence="3">The sequence shown here is derived from an EMBL/GenBank/DDBJ whole genome shotgun (WGS) entry which is preliminary data.</text>
</comment>
<gene>
    <name evidence="3" type="ORF">ACFPCY_10490</name>
</gene>